<dbReference type="OrthoDB" id="110250at2"/>
<gene>
    <name evidence="2" type="ORF">A8990_1225</name>
</gene>
<feature type="transmembrane region" description="Helical" evidence="1">
    <location>
        <begin position="94"/>
        <end position="116"/>
    </location>
</feature>
<comment type="caution">
    <text evidence="2">The sequence shown here is derived from an EMBL/GenBank/DDBJ whole genome shotgun (WGS) entry which is preliminary data.</text>
</comment>
<evidence type="ECO:0000256" key="1">
    <source>
        <dbReference type="SAM" id="Phobius"/>
    </source>
</evidence>
<feature type="transmembrane region" description="Helical" evidence="1">
    <location>
        <begin position="137"/>
        <end position="157"/>
    </location>
</feature>
<keyword evidence="1" id="KW-1133">Transmembrane helix</keyword>
<evidence type="ECO:0000313" key="2">
    <source>
        <dbReference type="EMBL" id="REE80052.1"/>
    </source>
</evidence>
<proteinExistence type="predicted"/>
<dbReference type="Proteomes" id="UP000256304">
    <property type="component" value="Unassembled WGS sequence"/>
</dbReference>
<name>A0A3D9RTK2_9BACL</name>
<dbReference type="InterPro" id="IPR053170">
    <property type="entry name" value="Transcription_regulator"/>
</dbReference>
<dbReference type="RefSeq" id="WP_116190418.1">
    <property type="nucleotide sequence ID" value="NZ_QTTN01000022.1"/>
</dbReference>
<dbReference type="EMBL" id="QTTN01000022">
    <property type="protein sequence ID" value="REE80052.1"/>
    <property type="molecule type" value="Genomic_DNA"/>
</dbReference>
<feature type="transmembrane region" description="Helical" evidence="1">
    <location>
        <begin position="69"/>
        <end position="88"/>
    </location>
</feature>
<keyword evidence="3" id="KW-1185">Reference proteome</keyword>
<feature type="transmembrane region" description="Helical" evidence="1">
    <location>
        <begin position="29"/>
        <end position="48"/>
    </location>
</feature>
<reference evidence="2 3" key="1">
    <citation type="submission" date="2018-08" db="EMBL/GenBank/DDBJ databases">
        <title>Genomic Encyclopedia of Type Strains, Phase III (KMG-III): the genomes of soil and plant-associated and newly described type strains.</title>
        <authorList>
            <person name="Whitman W."/>
        </authorList>
    </citation>
    <scope>NUCLEOTIDE SEQUENCE [LARGE SCALE GENOMIC DNA]</scope>
    <source>
        <strain evidence="2 3">CGMCC 1.10966</strain>
    </source>
</reference>
<dbReference type="PANTHER" id="PTHR40031">
    <property type="entry name" value="HYPOTHETICAL MEMBRANE SPANNING PROTEIN"/>
    <property type="match status" value="1"/>
</dbReference>
<evidence type="ECO:0000313" key="3">
    <source>
        <dbReference type="Proteomes" id="UP000256304"/>
    </source>
</evidence>
<dbReference type="PANTHER" id="PTHR40031:SF1">
    <property type="entry name" value="MEMBRANE-BOUND METAL-DEPENDENT HYDROLASE"/>
    <property type="match status" value="1"/>
</dbReference>
<organism evidence="2 3">
    <name type="scientific">Paenibacillus taihuensis</name>
    <dbReference type="NCBI Taxonomy" id="1156355"/>
    <lineage>
        <taxon>Bacteria</taxon>
        <taxon>Bacillati</taxon>
        <taxon>Bacillota</taxon>
        <taxon>Bacilli</taxon>
        <taxon>Bacillales</taxon>
        <taxon>Paenibacillaceae</taxon>
        <taxon>Paenibacillus</taxon>
    </lineage>
</organism>
<dbReference type="AlphaFoldDB" id="A0A3D9RTK2"/>
<keyword evidence="1" id="KW-0472">Membrane</keyword>
<sequence length="325" mass="36848">MDTGSHLLFGTTLAGLSLLDPTVSAHPDLLYAVLAATLLGSHAPDFDAVMRLKGGSAYIRNHRGLTHTLPAPLVWAPVIGLPIAWLFGVMEWSWIVMLWAFIAVCFHITLDLFNAYGVQCMRPFTKRWLHLDVLPLFDPYMFGAHSAAVLLWITGAVPDPARMFLVIYALTLIYMQWRLLISRSVIRSLCTTYGAEQEQITLTPSLFGTTWQFVIDNGDSFIKGNMNRTVIHEEERLYKRNPERLAAAAEATIEVDGVQAFHNLAACIHVNVEEDPEGYLVTWSDVRFWHKKHFPFTAAVRLDRNLNVINERVGWNKKMWEPPFV</sequence>
<dbReference type="Pfam" id="PF04307">
    <property type="entry name" value="YdjM"/>
    <property type="match status" value="1"/>
</dbReference>
<accession>A0A3D9RTK2</accession>
<dbReference type="InterPro" id="IPR007404">
    <property type="entry name" value="YdjM-like"/>
</dbReference>
<protein>
    <submittedName>
        <fullName evidence="2">Inner membrane protein</fullName>
    </submittedName>
</protein>
<keyword evidence="1" id="KW-0812">Transmembrane</keyword>
<feature type="transmembrane region" description="Helical" evidence="1">
    <location>
        <begin position="163"/>
        <end position="181"/>
    </location>
</feature>